<dbReference type="EMBL" id="BMAV01017601">
    <property type="protein sequence ID" value="GFY69416.1"/>
    <property type="molecule type" value="Genomic_DNA"/>
</dbReference>
<proteinExistence type="predicted"/>
<sequence length="101" mass="11416">MTLTGNVHGELVKLCYQNERSGWAIVPENTASEVSHVVTSGSIQTTRGTERLLDIPKTTIQKLLRSVLHMFPYRYQQYEIASDGTHVESICLLFSDLCYPQ</sequence>
<keyword evidence="2" id="KW-1185">Reference proteome</keyword>
<comment type="caution">
    <text evidence="1">The sequence shown here is derived from an EMBL/GenBank/DDBJ whole genome shotgun (WGS) entry which is preliminary data.</text>
</comment>
<gene>
    <name evidence="1" type="ORF">TNIN_161431</name>
</gene>
<evidence type="ECO:0000313" key="1">
    <source>
        <dbReference type="EMBL" id="GFY69416.1"/>
    </source>
</evidence>
<reference evidence="1" key="1">
    <citation type="submission" date="2020-08" db="EMBL/GenBank/DDBJ databases">
        <title>Multicomponent nature underlies the extraordinary mechanical properties of spider dragline silk.</title>
        <authorList>
            <person name="Kono N."/>
            <person name="Nakamura H."/>
            <person name="Mori M."/>
            <person name="Yoshida Y."/>
            <person name="Ohtoshi R."/>
            <person name="Malay A.D."/>
            <person name="Moran D.A.P."/>
            <person name="Tomita M."/>
            <person name="Numata K."/>
            <person name="Arakawa K."/>
        </authorList>
    </citation>
    <scope>NUCLEOTIDE SEQUENCE</scope>
</reference>
<accession>A0A8X6YAV8</accession>
<evidence type="ECO:0000313" key="2">
    <source>
        <dbReference type="Proteomes" id="UP000886998"/>
    </source>
</evidence>
<organism evidence="1 2">
    <name type="scientific">Trichonephila inaurata madagascariensis</name>
    <dbReference type="NCBI Taxonomy" id="2747483"/>
    <lineage>
        <taxon>Eukaryota</taxon>
        <taxon>Metazoa</taxon>
        <taxon>Ecdysozoa</taxon>
        <taxon>Arthropoda</taxon>
        <taxon>Chelicerata</taxon>
        <taxon>Arachnida</taxon>
        <taxon>Araneae</taxon>
        <taxon>Araneomorphae</taxon>
        <taxon>Entelegynae</taxon>
        <taxon>Araneoidea</taxon>
        <taxon>Nephilidae</taxon>
        <taxon>Trichonephila</taxon>
        <taxon>Trichonephila inaurata</taxon>
    </lineage>
</organism>
<dbReference type="AlphaFoldDB" id="A0A8X6YAV8"/>
<name>A0A8X6YAV8_9ARAC</name>
<protein>
    <submittedName>
        <fullName evidence="1">Uncharacterized protein</fullName>
    </submittedName>
</protein>
<dbReference type="Proteomes" id="UP000886998">
    <property type="component" value="Unassembled WGS sequence"/>
</dbReference>